<evidence type="ECO:0000256" key="5">
    <source>
        <dbReference type="SAM" id="MobiDB-lite"/>
    </source>
</evidence>
<dbReference type="PIRSF" id="PIRSF006060">
    <property type="entry name" value="AA_transporter"/>
    <property type="match status" value="1"/>
</dbReference>
<dbReference type="Gene3D" id="1.20.1740.10">
    <property type="entry name" value="Amino acid/polyamine transporter I"/>
    <property type="match status" value="1"/>
</dbReference>
<keyword evidence="2 6" id="KW-0812">Transmembrane</keyword>
<evidence type="ECO:0000256" key="4">
    <source>
        <dbReference type="ARBA" id="ARBA00023136"/>
    </source>
</evidence>
<feature type="transmembrane region" description="Helical" evidence="6">
    <location>
        <begin position="419"/>
        <end position="439"/>
    </location>
</feature>
<feature type="transmembrane region" description="Helical" evidence="6">
    <location>
        <begin position="249"/>
        <end position="269"/>
    </location>
</feature>
<dbReference type="InterPro" id="IPR004841">
    <property type="entry name" value="AA-permease/SLC12A_dom"/>
</dbReference>
<evidence type="ECO:0000256" key="2">
    <source>
        <dbReference type="ARBA" id="ARBA00022692"/>
    </source>
</evidence>
<feature type="transmembrane region" description="Helical" evidence="6">
    <location>
        <begin position="213"/>
        <end position="229"/>
    </location>
</feature>
<evidence type="ECO:0000256" key="1">
    <source>
        <dbReference type="ARBA" id="ARBA00004141"/>
    </source>
</evidence>
<accession>A0ABV3P8Y3</accession>
<feature type="transmembrane region" description="Helical" evidence="6">
    <location>
        <begin position="173"/>
        <end position="193"/>
    </location>
</feature>
<dbReference type="InterPro" id="IPR050367">
    <property type="entry name" value="APC_superfamily"/>
</dbReference>
<dbReference type="Proteomes" id="UP001555826">
    <property type="component" value="Unassembled WGS sequence"/>
</dbReference>
<feature type="transmembrane region" description="Helical" evidence="6">
    <location>
        <begin position="451"/>
        <end position="471"/>
    </location>
</feature>
<gene>
    <name evidence="8" type="ORF">AB1207_15230</name>
</gene>
<feature type="compositionally biased region" description="Low complexity" evidence="5">
    <location>
        <begin position="1"/>
        <end position="13"/>
    </location>
</feature>
<keyword evidence="4 6" id="KW-0472">Membrane</keyword>
<dbReference type="RefSeq" id="WP_367639360.1">
    <property type="nucleotide sequence ID" value="NZ_JBFNQN010000010.1"/>
</dbReference>
<dbReference type="PANTHER" id="PTHR42770">
    <property type="entry name" value="AMINO ACID TRANSPORTER-RELATED"/>
    <property type="match status" value="1"/>
</dbReference>
<keyword evidence="9" id="KW-1185">Reference proteome</keyword>
<evidence type="ECO:0000259" key="7">
    <source>
        <dbReference type="Pfam" id="PF00324"/>
    </source>
</evidence>
<evidence type="ECO:0000256" key="6">
    <source>
        <dbReference type="SAM" id="Phobius"/>
    </source>
</evidence>
<protein>
    <submittedName>
        <fullName evidence="8">APC family permease</fullName>
    </submittedName>
</protein>
<feature type="region of interest" description="Disordered" evidence="5">
    <location>
        <begin position="1"/>
        <end position="22"/>
    </location>
</feature>
<organism evidence="8 9">
    <name type="scientific">Kineococcus endophyticus</name>
    <dbReference type="NCBI Taxonomy" id="1181883"/>
    <lineage>
        <taxon>Bacteria</taxon>
        <taxon>Bacillati</taxon>
        <taxon>Actinomycetota</taxon>
        <taxon>Actinomycetes</taxon>
        <taxon>Kineosporiales</taxon>
        <taxon>Kineosporiaceae</taxon>
        <taxon>Kineococcus</taxon>
    </lineage>
</organism>
<proteinExistence type="predicted"/>
<evidence type="ECO:0000256" key="3">
    <source>
        <dbReference type="ARBA" id="ARBA00022989"/>
    </source>
</evidence>
<dbReference type="Pfam" id="PF00324">
    <property type="entry name" value="AA_permease"/>
    <property type="match status" value="1"/>
</dbReference>
<sequence length="486" mass="49687">MDPVISTASSAHPAAPPGPTGTDQLKGSLGATGITAMVVAAAAPLTVLTGIAPLAIAIGGIGAPAGYLTAMVVLAIFAVGFTTMTRLTGGAGAFYSYVTLGLGRSFGAAAGLVAIMSYNALQVGVYGLLGLQFQATVARLTGLVLPWWLYAFAAIAVVWALGRRGIDIGAKLLGVLLAAETAILAVLAVSIVAEGGANGLHLTSFSAPALTDPGLVGILGFCFAAFAGFESTALYRREARDPERSIPRATYGAVAFLGLFYAFVVWAVIQGLGDADARAAAGANPVALFTSVMDRYAGAWATDVMAVLVLTSVLAAQIAFHNAINRYSFTLAKDGLMPAALGHAHPRYASPARAGAAQSVLAGVVVAIAALIHADPYRQLVIFVNTPGAIGVMLLQTLTSIAVVVYLRRRPDVSALVKWVSVLASVLLAVATGLLVRYVGLLTGAPTSTNVVLVAIVPAALLLGIVLAQLLRTRRPDLYTRIGGES</sequence>
<dbReference type="PANTHER" id="PTHR42770:SF16">
    <property type="entry name" value="AMINO ACID PERMEASE"/>
    <property type="match status" value="1"/>
</dbReference>
<feature type="transmembrane region" description="Helical" evidence="6">
    <location>
        <begin position="297"/>
        <end position="320"/>
    </location>
</feature>
<evidence type="ECO:0000313" key="9">
    <source>
        <dbReference type="Proteomes" id="UP001555826"/>
    </source>
</evidence>
<keyword evidence="3 6" id="KW-1133">Transmembrane helix</keyword>
<feature type="transmembrane region" description="Helical" evidence="6">
    <location>
        <begin position="138"/>
        <end position="161"/>
    </location>
</feature>
<comment type="subcellular location">
    <subcellularLocation>
        <location evidence="1">Membrane</location>
        <topology evidence="1">Multi-pass membrane protein</topology>
    </subcellularLocation>
</comment>
<reference evidence="8 9" key="1">
    <citation type="submission" date="2024-07" db="EMBL/GenBank/DDBJ databases">
        <authorList>
            <person name="Thanompreechachai J."/>
            <person name="Duangmal K."/>
        </authorList>
    </citation>
    <scope>NUCLEOTIDE SEQUENCE [LARGE SCALE GENOMIC DNA]</scope>
    <source>
        <strain evidence="8 9">KCTC 19886</strain>
    </source>
</reference>
<feature type="transmembrane region" description="Helical" evidence="6">
    <location>
        <begin position="34"/>
        <end position="58"/>
    </location>
</feature>
<dbReference type="EMBL" id="JBFNQN010000010">
    <property type="protein sequence ID" value="MEW9266104.1"/>
    <property type="molecule type" value="Genomic_DNA"/>
</dbReference>
<name>A0ABV3P8Y3_9ACTN</name>
<comment type="caution">
    <text evidence="8">The sequence shown here is derived from an EMBL/GenBank/DDBJ whole genome shotgun (WGS) entry which is preliminary data.</text>
</comment>
<feature type="domain" description="Amino acid permease/ SLC12A" evidence="7">
    <location>
        <begin position="34"/>
        <end position="446"/>
    </location>
</feature>
<feature type="transmembrane region" description="Helical" evidence="6">
    <location>
        <begin position="355"/>
        <end position="374"/>
    </location>
</feature>
<evidence type="ECO:0000313" key="8">
    <source>
        <dbReference type="EMBL" id="MEW9266104.1"/>
    </source>
</evidence>
<feature type="transmembrane region" description="Helical" evidence="6">
    <location>
        <begin position="380"/>
        <end position="407"/>
    </location>
</feature>
<feature type="transmembrane region" description="Helical" evidence="6">
    <location>
        <begin position="94"/>
        <end position="118"/>
    </location>
</feature>
<feature type="transmembrane region" description="Helical" evidence="6">
    <location>
        <begin position="64"/>
        <end position="82"/>
    </location>
</feature>